<sequence>MSDARKGPQVMPSQWVLIVTLFSSSRGFVGPILRSEPRSAVYSICHSTSSSVASAICPTSPRGARFQLTRCWKGTKMKKLRDQRTVETVGVILNFFSIQLSLGRPRGQLEPAARQACPCHKVGVGMKRLDSPCHSMPPPVISRGGRWIANPWSYGTAQMWLLYNLAL</sequence>
<proteinExistence type="predicted"/>
<keyword evidence="2" id="KW-1185">Reference proteome</keyword>
<reference evidence="1 2" key="1">
    <citation type="journal article" date="2022" name="G3 (Bethesda)">
        <title>Whole-genome sequence and methylome profiling of the almond [Prunus dulcis (Mill.) D.A. Webb] cultivar 'Nonpareil'.</title>
        <authorList>
            <person name="D'Amico-Willman K.M."/>
            <person name="Ouma W.Z."/>
            <person name="Meulia T."/>
            <person name="Sideli G.M."/>
            <person name="Gradziel T.M."/>
            <person name="Fresnedo-Ramirez J."/>
        </authorList>
    </citation>
    <scope>NUCLEOTIDE SEQUENCE [LARGE SCALE GENOMIC DNA]</scope>
    <source>
        <tissue evidence="1">Leaf</tissue>
    </source>
</reference>
<dbReference type="EMBL" id="JAJFAZ020000008">
    <property type="protein sequence ID" value="KAI5313099.1"/>
    <property type="molecule type" value="Genomic_DNA"/>
</dbReference>
<comment type="caution">
    <text evidence="1">The sequence shown here is derived from an EMBL/GenBank/DDBJ whole genome shotgun (WGS) entry which is preliminary data.</text>
</comment>
<evidence type="ECO:0000313" key="1">
    <source>
        <dbReference type="EMBL" id="KAI5313099.1"/>
    </source>
</evidence>
<organism evidence="1 2">
    <name type="scientific">Prunus dulcis</name>
    <name type="common">Almond</name>
    <name type="synonym">Amygdalus dulcis</name>
    <dbReference type="NCBI Taxonomy" id="3755"/>
    <lineage>
        <taxon>Eukaryota</taxon>
        <taxon>Viridiplantae</taxon>
        <taxon>Streptophyta</taxon>
        <taxon>Embryophyta</taxon>
        <taxon>Tracheophyta</taxon>
        <taxon>Spermatophyta</taxon>
        <taxon>Magnoliopsida</taxon>
        <taxon>eudicotyledons</taxon>
        <taxon>Gunneridae</taxon>
        <taxon>Pentapetalae</taxon>
        <taxon>rosids</taxon>
        <taxon>fabids</taxon>
        <taxon>Rosales</taxon>
        <taxon>Rosaceae</taxon>
        <taxon>Amygdaloideae</taxon>
        <taxon>Amygdaleae</taxon>
        <taxon>Prunus</taxon>
    </lineage>
</organism>
<dbReference type="Proteomes" id="UP001054821">
    <property type="component" value="Chromosome 8"/>
</dbReference>
<evidence type="ECO:0000313" key="2">
    <source>
        <dbReference type="Proteomes" id="UP001054821"/>
    </source>
</evidence>
<dbReference type="AlphaFoldDB" id="A0AAD4UVZ5"/>
<accession>A0AAD4UVZ5</accession>
<protein>
    <submittedName>
        <fullName evidence="1">Uncharacterized protein</fullName>
    </submittedName>
</protein>
<gene>
    <name evidence="1" type="ORF">L3X38_042273</name>
</gene>
<name>A0AAD4UVZ5_PRUDU</name>